<dbReference type="InterPro" id="IPR025287">
    <property type="entry name" value="WAK_GUB"/>
</dbReference>
<evidence type="ECO:0000313" key="4">
    <source>
        <dbReference type="RefSeq" id="XP_016503749.1"/>
    </source>
</evidence>
<dbReference type="RefSeq" id="XP_016503749.1">
    <property type="nucleotide sequence ID" value="XM_016648263.1"/>
</dbReference>
<accession>A0A1S4CRV2</accession>
<dbReference type="Pfam" id="PF13947">
    <property type="entry name" value="GUB_WAK_bind"/>
    <property type="match status" value="1"/>
</dbReference>
<dbReference type="PaxDb" id="4097-A0A1S4CRV2"/>
<dbReference type="PANTHER" id="PTHR33138:SF72">
    <property type="entry name" value="WALL-ASSOCIATED RECEPTOR KINASE CARBOXY-TERMINAL PROTEIN"/>
    <property type="match status" value="1"/>
</dbReference>
<organism evidence="4">
    <name type="scientific">Nicotiana tabacum</name>
    <name type="common">Common tobacco</name>
    <dbReference type="NCBI Taxonomy" id="4097"/>
    <lineage>
        <taxon>Eukaryota</taxon>
        <taxon>Viridiplantae</taxon>
        <taxon>Streptophyta</taxon>
        <taxon>Embryophyta</taxon>
        <taxon>Tracheophyta</taxon>
        <taxon>Spermatophyta</taxon>
        <taxon>Magnoliopsida</taxon>
        <taxon>eudicotyledons</taxon>
        <taxon>Gunneridae</taxon>
        <taxon>Pentapetalae</taxon>
        <taxon>asterids</taxon>
        <taxon>lamiids</taxon>
        <taxon>Solanales</taxon>
        <taxon>Solanaceae</taxon>
        <taxon>Nicotianoideae</taxon>
        <taxon>Nicotianeae</taxon>
        <taxon>Nicotiana</taxon>
    </lineage>
</organism>
<dbReference type="GO" id="GO:0030247">
    <property type="term" value="F:polysaccharide binding"/>
    <property type="evidence" value="ECO:0007669"/>
    <property type="project" value="InterPro"/>
</dbReference>
<protein>
    <recommendedName>
        <fullName evidence="3">Wall-associated receptor kinase galacturonan-binding domain-containing protein</fullName>
    </recommendedName>
</protein>
<proteinExistence type="predicted"/>
<dbReference type="OrthoDB" id="1303655at2759"/>
<feature type="domain" description="Wall-associated receptor kinase galacturonan-binding" evidence="3">
    <location>
        <begin position="95"/>
        <end position="154"/>
    </location>
</feature>
<evidence type="ECO:0000256" key="1">
    <source>
        <dbReference type="ARBA" id="ARBA00004167"/>
    </source>
</evidence>
<gene>
    <name evidence="4" type="primary">LOC107821804</name>
</gene>
<evidence type="ECO:0000259" key="3">
    <source>
        <dbReference type="Pfam" id="PF13947"/>
    </source>
</evidence>
<comment type="subcellular location">
    <subcellularLocation>
        <location evidence="1">Membrane</location>
        <topology evidence="1">Single-pass membrane protein</topology>
    </subcellularLocation>
</comment>
<evidence type="ECO:0000256" key="2">
    <source>
        <dbReference type="ARBA" id="ARBA00022729"/>
    </source>
</evidence>
<dbReference type="GO" id="GO:0016020">
    <property type="term" value="C:membrane"/>
    <property type="evidence" value="ECO:0007669"/>
    <property type="project" value="UniProtKB-SubCell"/>
</dbReference>
<sequence length="184" mass="20843">MEYYSTFNQPFVSMSRYILNISRHPFTTYSLCLFAYSKCLSHTPMAPQLFSSSPPPLFSRHPSLSLIITSSSPTVCGFSFSDDSVFFPNRGRTFSCSSIRNITYPFTGGDRPDYCGLPDFKLRCMDNHTEFTHHSLTNRVLSTNQSSRTMTIARLDLWNNIALLNSPILLSTLRPTITKTKNSP</sequence>
<reference evidence="4" key="1">
    <citation type="submission" date="2025-08" db="UniProtKB">
        <authorList>
            <consortium name="RefSeq"/>
        </authorList>
    </citation>
    <scope>IDENTIFICATION</scope>
</reference>
<dbReference type="PANTHER" id="PTHR33138">
    <property type="entry name" value="OS01G0690200 PROTEIN"/>
    <property type="match status" value="1"/>
</dbReference>
<keyword evidence="2" id="KW-0732">Signal</keyword>
<name>A0A1S4CRV2_TOBAC</name>
<dbReference type="AlphaFoldDB" id="A0A1S4CRV2"/>
<dbReference type="KEGG" id="nta:107821804"/>